<comment type="caution">
    <text evidence="5">The sequence shown here is derived from an EMBL/GenBank/DDBJ whole genome shotgun (WGS) entry which is preliminary data.</text>
</comment>
<evidence type="ECO:0000313" key="6">
    <source>
        <dbReference type="Proteomes" id="UP001321492"/>
    </source>
</evidence>
<dbReference type="InterPro" id="IPR001078">
    <property type="entry name" value="2-oxoacid_DH_actylTfrase"/>
</dbReference>
<proteinExistence type="predicted"/>
<dbReference type="Gene3D" id="3.30.559.10">
    <property type="entry name" value="Chloramphenicol acetyltransferase-like domain"/>
    <property type="match status" value="1"/>
</dbReference>
<protein>
    <submittedName>
        <fullName evidence="5">2-oxo acid dehydrogenase subunit E2</fullName>
    </submittedName>
</protein>
<reference evidence="5 6" key="1">
    <citation type="submission" date="2023-05" db="EMBL/GenBank/DDBJ databases">
        <title>Chelatococcus sp. nov., a moderately thermophilic bacterium isolated from hot spring microbial mat.</title>
        <authorList>
            <person name="Hu C.-J."/>
            <person name="Li W.-J."/>
        </authorList>
    </citation>
    <scope>NUCLEOTIDE SEQUENCE [LARGE SCALE GENOMIC DNA]</scope>
    <source>
        <strain evidence="5 6">SYSU G07232</strain>
    </source>
</reference>
<evidence type="ECO:0000256" key="3">
    <source>
        <dbReference type="ARBA" id="ARBA00023315"/>
    </source>
</evidence>
<gene>
    <name evidence="5" type="ORF">QNA08_00060</name>
</gene>
<dbReference type="InterPro" id="IPR050743">
    <property type="entry name" value="2-oxoacid_DH_E2_comp"/>
</dbReference>
<evidence type="ECO:0000256" key="1">
    <source>
        <dbReference type="ARBA" id="ARBA00001938"/>
    </source>
</evidence>
<dbReference type="InterPro" id="IPR023213">
    <property type="entry name" value="CAT-like_dom_sf"/>
</dbReference>
<comment type="cofactor">
    <cofactor evidence="1">
        <name>(R)-lipoate</name>
        <dbReference type="ChEBI" id="CHEBI:83088"/>
    </cofactor>
</comment>
<feature type="domain" description="2-oxoacid dehydrogenase acyltransferase catalytic" evidence="4">
    <location>
        <begin position="1"/>
        <end position="214"/>
    </location>
</feature>
<dbReference type="SUPFAM" id="SSF52777">
    <property type="entry name" value="CoA-dependent acyltransferases"/>
    <property type="match status" value="1"/>
</dbReference>
<organism evidence="5 6">
    <name type="scientific">Chelatococcus albus</name>
    <dbReference type="NCBI Taxonomy" id="3047466"/>
    <lineage>
        <taxon>Bacteria</taxon>
        <taxon>Pseudomonadati</taxon>
        <taxon>Pseudomonadota</taxon>
        <taxon>Alphaproteobacteria</taxon>
        <taxon>Hyphomicrobiales</taxon>
        <taxon>Chelatococcaceae</taxon>
        <taxon>Chelatococcus</taxon>
    </lineage>
</organism>
<sequence>MRAAIAAAISRSKREIPHYYLAHGIDVAAARDRLTEVTASRPPEQRLLLGALFIKATALGIRRFPEFNGFFAEGSFRPSPALHAGVAVTIRGGGLVAPAIHDTADLDLDTLMARMRDLVARVRAGRFRGSEIADPTIAVSRLGERGVETLFGVIYPPQVAIVGFGKAIDRPRVSEGRVVPRPTVTLAADHRASDGHRGVLFLAEVDRLLQRPVAL</sequence>
<dbReference type="Proteomes" id="UP001321492">
    <property type="component" value="Unassembled WGS sequence"/>
</dbReference>
<accession>A0ABT7AB83</accession>
<name>A0ABT7AB83_9HYPH</name>
<keyword evidence="6" id="KW-1185">Reference proteome</keyword>
<evidence type="ECO:0000256" key="2">
    <source>
        <dbReference type="ARBA" id="ARBA00022679"/>
    </source>
</evidence>
<dbReference type="EMBL" id="JASJEV010000001">
    <property type="protein sequence ID" value="MDJ1156644.1"/>
    <property type="molecule type" value="Genomic_DNA"/>
</dbReference>
<evidence type="ECO:0000313" key="5">
    <source>
        <dbReference type="EMBL" id="MDJ1156644.1"/>
    </source>
</evidence>
<keyword evidence="2" id="KW-0808">Transferase</keyword>
<evidence type="ECO:0000259" key="4">
    <source>
        <dbReference type="Pfam" id="PF00198"/>
    </source>
</evidence>
<dbReference type="Pfam" id="PF00198">
    <property type="entry name" value="2-oxoacid_dh"/>
    <property type="match status" value="1"/>
</dbReference>
<dbReference type="PANTHER" id="PTHR43178">
    <property type="entry name" value="DIHYDROLIPOAMIDE ACETYLTRANSFERASE COMPONENT OF PYRUVATE DEHYDROGENASE COMPLEX"/>
    <property type="match status" value="1"/>
</dbReference>
<keyword evidence="3" id="KW-0012">Acyltransferase</keyword>
<dbReference type="PANTHER" id="PTHR43178:SF5">
    <property type="entry name" value="LIPOAMIDE ACYLTRANSFERASE COMPONENT OF BRANCHED-CHAIN ALPHA-KETO ACID DEHYDROGENASE COMPLEX, MITOCHONDRIAL"/>
    <property type="match status" value="1"/>
</dbReference>